<accession>A0ABQ4IFF0</accession>
<evidence type="ECO:0000313" key="1">
    <source>
        <dbReference type="EMBL" id="GIJ16646.1"/>
    </source>
</evidence>
<name>A0ABQ4IFF0_9ACTN</name>
<evidence type="ECO:0000313" key="2">
    <source>
        <dbReference type="Proteomes" id="UP000647860"/>
    </source>
</evidence>
<protein>
    <submittedName>
        <fullName evidence="1">Uncharacterized protein</fullName>
    </submittedName>
</protein>
<organism evidence="1 2">
    <name type="scientific">Micromonospora gifhornensis</name>
    <dbReference type="NCBI Taxonomy" id="84594"/>
    <lineage>
        <taxon>Bacteria</taxon>
        <taxon>Bacillati</taxon>
        <taxon>Actinomycetota</taxon>
        <taxon>Actinomycetes</taxon>
        <taxon>Micromonosporales</taxon>
        <taxon>Micromonosporaceae</taxon>
        <taxon>Micromonospora</taxon>
    </lineage>
</organism>
<keyword evidence="2" id="KW-1185">Reference proteome</keyword>
<proteinExistence type="predicted"/>
<comment type="caution">
    <text evidence="1">The sequence shown here is derived from an EMBL/GenBank/DDBJ whole genome shotgun (WGS) entry which is preliminary data.</text>
</comment>
<dbReference type="Gene3D" id="1.10.1780.10">
    <property type="entry name" value="Clp, N-terminal domain"/>
    <property type="match status" value="1"/>
</dbReference>
<sequence length="333" mass="36529">MHEGRTSVGSVDLLLEYCRRMGSELPLLGAVIRDDPLSGEREVDRRSEPGNVRPLSVYAAHAILREVAREVLDFRVGRSDVVMPAWTAGVVQVLADARSMSVDKGLPWVGDREVLIALLVNEGSAASALLVRSGTDRHQLLAEVERLSPFRGKLPWAPAVDSLEGAGVLRINMVSRLLMWPVRVISNRVEGRSSGLLSTLEGESSRQAVRRGSGDITFDHVVFAAVSIRQQLVLSDIPEPEGLRGSGSILERYGLLSVDLNLRIVDRGLPPSWAEPLLVPTRPPAFMPEVAMALENLRRLASLDYSYPQILESLFAMPQVRSSIAALTAHRRQ</sequence>
<dbReference type="EMBL" id="BOPA01000021">
    <property type="protein sequence ID" value="GIJ16646.1"/>
    <property type="molecule type" value="Genomic_DNA"/>
</dbReference>
<dbReference type="InterPro" id="IPR036628">
    <property type="entry name" value="Clp_N_dom_sf"/>
</dbReference>
<dbReference type="Proteomes" id="UP000647860">
    <property type="component" value="Unassembled WGS sequence"/>
</dbReference>
<reference evidence="1 2" key="1">
    <citation type="submission" date="2021-01" db="EMBL/GenBank/DDBJ databases">
        <title>Whole genome shotgun sequence of Verrucosispora gifhornensis NBRC 16317.</title>
        <authorList>
            <person name="Komaki H."/>
            <person name="Tamura T."/>
        </authorList>
    </citation>
    <scope>NUCLEOTIDE SEQUENCE [LARGE SCALE GENOMIC DNA]</scope>
    <source>
        <strain evidence="1 2">NBRC 16317</strain>
    </source>
</reference>
<gene>
    <name evidence="1" type="ORF">Vgi01_33300</name>
</gene>